<evidence type="ECO:0000256" key="1">
    <source>
        <dbReference type="SAM" id="MobiDB-lite"/>
    </source>
</evidence>
<name>A0A345XSS6_9ACTN</name>
<feature type="compositionally biased region" description="Basic and acidic residues" evidence="1">
    <location>
        <begin position="182"/>
        <end position="204"/>
    </location>
</feature>
<accession>A0A345XSS6</accession>
<evidence type="ECO:0000313" key="2">
    <source>
        <dbReference type="EMBL" id="AXK34692.1"/>
    </source>
</evidence>
<dbReference type="EMBL" id="CP031320">
    <property type="protein sequence ID" value="AXK34692.1"/>
    <property type="molecule type" value="Genomic_DNA"/>
</dbReference>
<proteinExistence type="predicted"/>
<reference evidence="2 3" key="1">
    <citation type="submission" date="2018-07" db="EMBL/GenBank/DDBJ databases">
        <title>Draft genome of the type strain Streptomyces armeniacus ATCC 15676.</title>
        <authorList>
            <person name="Labana P."/>
            <person name="Gosse J.T."/>
            <person name="Boddy C.N."/>
        </authorList>
    </citation>
    <scope>NUCLEOTIDE SEQUENCE [LARGE SCALE GENOMIC DNA]</scope>
    <source>
        <strain evidence="2 3">ATCC 15676</strain>
    </source>
</reference>
<gene>
    <name evidence="2" type="ORF">DVA86_20590</name>
</gene>
<protein>
    <submittedName>
        <fullName evidence="2">Uncharacterized protein</fullName>
    </submittedName>
</protein>
<dbReference type="AlphaFoldDB" id="A0A345XSS6"/>
<feature type="region of interest" description="Disordered" evidence="1">
    <location>
        <begin position="87"/>
        <end position="108"/>
    </location>
</feature>
<organism evidence="2 3">
    <name type="scientific">Streptomyces armeniacus</name>
    <dbReference type="NCBI Taxonomy" id="83291"/>
    <lineage>
        <taxon>Bacteria</taxon>
        <taxon>Bacillati</taxon>
        <taxon>Actinomycetota</taxon>
        <taxon>Actinomycetes</taxon>
        <taxon>Kitasatosporales</taxon>
        <taxon>Streptomycetaceae</taxon>
        <taxon>Streptomyces</taxon>
    </lineage>
</organism>
<keyword evidence="3" id="KW-1185">Reference proteome</keyword>
<dbReference type="Proteomes" id="UP000254425">
    <property type="component" value="Chromosome"/>
</dbReference>
<evidence type="ECO:0000313" key="3">
    <source>
        <dbReference type="Proteomes" id="UP000254425"/>
    </source>
</evidence>
<sequence>MKPNLSRPPLKVSEIPADHVQLRDGERRSIVCPDCEEWHPLRRGVIWPHRLERTERGKNGPKCGGAARRVDIDIDIAEWGRQVAEADATVRSRRPTQVIRKPKQAPPTPIARLATTTEEAVPVVSKLWTQLEQARAALAAHRDGCTVCRRDKDGKPGARCETGAELEFRESQHAASWDFERKQRAKAEGEERRRERREAQERAQTRSAQWREATDVEAAAVGRFLAGLVRELSS</sequence>
<feature type="region of interest" description="Disordered" evidence="1">
    <location>
        <begin position="182"/>
        <end position="213"/>
    </location>
</feature>
<dbReference type="KEGG" id="sarm:DVA86_20590"/>